<name>A0A0G4FWN9_VITBC</name>
<protein>
    <recommendedName>
        <fullName evidence="5">PHD-type domain-containing protein</fullName>
    </recommendedName>
</protein>
<gene>
    <name evidence="6" type="ORF">Vbra_67</name>
</gene>
<evidence type="ECO:0000313" key="6">
    <source>
        <dbReference type="EMBL" id="CEM19556.1"/>
    </source>
</evidence>
<dbReference type="VEuPathDB" id="CryptoDB:Vbra_67"/>
<dbReference type="AlphaFoldDB" id="A0A0G4FWN9"/>
<reference evidence="6 7" key="1">
    <citation type="submission" date="2014-11" db="EMBL/GenBank/DDBJ databases">
        <authorList>
            <person name="Zhu J."/>
            <person name="Qi W."/>
            <person name="Song R."/>
        </authorList>
    </citation>
    <scope>NUCLEOTIDE SEQUENCE [LARGE SCALE GENOMIC DNA]</scope>
</reference>
<keyword evidence="2" id="KW-0863">Zinc-finger</keyword>
<dbReference type="Pfam" id="PF00628">
    <property type="entry name" value="PHD"/>
    <property type="match status" value="1"/>
</dbReference>
<evidence type="ECO:0000256" key="3">
    <source>
        <dbReference type="ARBA" id="ARBA00022833"/>
    </source>
</evidence>
<dbReference type="InParanoid" id="A0A0G4FWN9"/>
<dbReference type="GO" id="GO:0008270">
    <property type="term" value="F:zinc ion binding"/>
    <property type="evidence" value="ECO:0007669"/>
    <property type="project" value="UniProtKB-KW"/>
</dbReference>
<evidence type="ECO:0000256" key="4">
    <source>
        <dbReference type="SAM" id="MobiDB-lite"/>
    </source>
</evidence>
<evidence type="ECO:0000256" key="1">
    <source>
        <dbReference type="ARBA" id="ARBA00022723"/>
    </source>
</evidence>
<dbReference type="EMBL" id="CDMY01000515">
    <property type="protein sequence ID" value="CEM19556.1"/>
    <property type="molecule type" value="Genomic_DNA"/>
</dbReference>
<dbReference type="OrthoDB" id="365591at2759"/>
<evidence type="ECO:0000259" key="5">
    <source>
        <dbReference type="Pfam" id="PF00628"/>
    </source>
</evidence>
<accession>A0A0G4FWN9</accession>
<keyword evidence="3" id="KW-0862">Zinc</keyword>
<dbReference type="InterPro" id="IPR011011">
    <property type="entry name" value="Znf_FYVE_PHD"/>
</dbReference>
<dbReference type="SUPFAM" id="SSF57903">
    <property type="entry name" value="FYVE/PHD zinc finger"/>
    <property type="match status" value="1"/>
</dbReference>
<feature type="region of interest" description="Disordered" evidence="4">
    <location>
        <begin position="1"/>
        <end position="30"/>
    </location>
</feature>
<proteinExistence type="predicted"/>
<feature type="domain" description="PHD-type" evidence="5">
    <location>
        <begin position="131"/>
        <end position="172"/>
    </location>
</feature>
<dbReference type="PhylomeDB" id="A0A0G4FWN9"/>
<organism evidence="6 7">
    <name type="scientific">Vitrella brassicaformis (strain CCMP3155)</name>
    <dbReference type="NCBI Taxonomy" id="1169540"/>
    <lineage>
        <taxon>Eukaryota</taxon>
        <taxon>Sar</taxon>
        <taxon>Alveolata</taxon>
        <taxon>Colpodellida</taxon>
        <taxon>Vitrellaceae</taxon>
        <taxon>Vitrella</taxon>
    </lineage>
</organism>
<feature type="compositionally biased region" description="Polar residues" evidence="4">
    <location>
        <begin position="8"/>
        <end position="18"/>
    </location>
</feature>
<dbReference type="InterPro" id="IPR013083">
    <property type="entry name" value="Znf_RING/FYVE/PHD"/>
</dbReference>
<evidence type="ECO:0000256" key="2">
    <source>
        <dbReference type="ARBA" id="ARBA00022771"/>
    </source>
</evidence>
<dbReference type="Proteomes" id="UP000041254">
    <property type="component" value="Unassembled WGS sequence"/>
</dbReference>
<dbReference type="InterPro" id="IPR019787">
    <property type="entry name" value="Znf_PHD-finger"/>
</dbReference>
<sequence>MSGAFSAPTDTGSPPTNERTNDRQQFRSTAGVLARAPTCPDMNDPQTYQDLATPMPETREENANLYFFRSKLYGHTRHFDFIPFCSNHVRFAKAYLQEPLSDAADDVEVEVQERQRGLRDALQLRYGDIGCILCGSNKEPPIIIMCRGCDSGFHPTCVPVDPRLIAVLEEDW</sequence>
<evidence type="ECO:0000313" key="7">
    <source>
        <dbReference type="Proteomes" id="UP000041254"/>
    </source>
</evidence>
<dbReference type="Gene3D" id="3.30.40.10">
    <property type="entry name" value="Zinc/RING finger domain, C3HC4 (zinc finger)"/>
    <property type="match status" value="1"/>
</dbReference>
<keyword evidence="1" id="KW-0479">Metal-binding</keyword>
<keyword evidence="7" id="KW-1185">Reference proteome</keyword>